<evidence type="ECO:0000256" key="3">
    <source>
        <dbReference type="ARBA" id="ARBA00019439"/>
    </source>
</evidence>
<name>A0A0B1Q8Y7_9HYPH</name>
<sequence length="363" mass="40396">MILAYVFSDGRMRPVATAGPDFPPDAIWLDLFDPTPEEVASIEKHLAIDVPTPEEMREIEVSSRLYTEDDADFMTLVLPHGRQATGVAQFAPVTFILARTSLVTLRYSEPRSFELYAAKLCREPVSLDLTLPPMPEEAEAAGPPEDGAAPKSATARPARKPARAPRPEVILLGLLETVVDRVADLLEGTAIDLDHTAKDIFQSSEQRAPIANARYKEMLRQIGRCADLASRTREALATFDRMLPFAQLAFDRRKAPKELKTRIKAMSRDIQSLNDFAAFLNNKTNFLLDTAVGMISIEQNAIIKIFSVAAVGFMPPTLIASIYGMNFRDMPELSWNFGYPLAVAGMFVSAILPLAYFRYKRWL</sequence>
<evidence type="ECO:0000256" key="13">
    <source>
        <dbReference type="SAM" id="MobiDB-lite"/>
    </source>
</evidence>
<dbReference type="InterPro" id="IPR002523">
    <property type="entry name" value="MgTranspt_CorA/ZnTranspt_ZntB"/>
</dbReference>
<evidence type="ECO:0000256" key="4">
    <source>
        <dbReference type="ARBA" id="ARBA00022448"/>
    </source>
</evidence>
<dbReference type="GO" id="GO:0005886">
    <property type="term" value="C:plasma membrane"/>
    <property type="evidence" value="ECO:0007669"/>
    <property type="project" value="UniProtKB-SubCell"/>
</dbReference>
<dbReference type="FunFam" id="1.20.58.340:FF:000001">
    <property type="entry name" value="Magnesium transport protein CorA"/>
    <property type="match status" value="1"/>
</dbReference>
<dbReference type="EMBL" id="JRFJ01000001">
    <property type="protein sequence ID" value="KHJ55836.1"/>
    <property type="molecule type" value="Genomic_DNA"/>
</dbReference>
<dbReference type="Pfam" id="PF01544">
    <property type="entry name" value="CorA"/>
    <property type="match status" value="2"/>
</dbReference>
<evidence type="ECO:0000313" key="15">
    <source>
        <dbReference type="EMBL" id="KHJ55836.1"/>
    </source>
</evidence>
<gene>
    <name evidence="15" type="ORF">LA66_04205</name>
</gene>
<evidence type="ECO:0000256" key="5">
    <source>
        <dbReference type="ARBA" id="ARBA00022475"/>
    </source>
</evidence>
<evidence type="ECO:0000256" key="11">
    <source>
        <dbReference type="ARBA" id="ARBA00023136"/>
    </source>
</evidence>
<dbReference type="Proteomes" id="UP000030826">
    <property type="component" value="Unassembled WGS sequence"/>
</dbReference>
<keyword evidence="4" id="KW-0813">Transport</keyword>
<dbReference type="InterPro" id="IPR045861">
    <property type="entry name" value="CorA_cytoplasmic_dom"/>
</dbReference>
<keyword evidence="6" id="KW-0997">Cell inner membrane</keyword>
<reference evidence="15 16" key="1">
    <citation type="submission" date="2014-09" db="EMBL/GenBank/DDBJ databases">
        <title>Isolation and characterization of Aurantimonas altamirensis ON-56566 from clinical sample following a dog bite.</title>
        <authorList>
            <person name="Eshaghi A."/>
            <person name="Li A."/>
            <person name="Shahinas D."/>
            <person name="Bahn P."/>
            <person name="Kus J.V."/>
            <person name="Patel S.N."/>
        </authorList>
    </citation>
    <scope>NUCLEOTIDE SEQUENCE [LARGE SCALE GENOMIC DNA]</scope>
    <source>
        <strain evidence="15 16">ON-56566</strain>
    </source>
</reference>
<evidence type="ECO:0000256" key="7">
    <source>
        <dbReference type="ARBA" id="ARBA00022692"/>
    </source>
</evidence>
<feature type="compositionally biased region" description="Low complexity" evidence="13">
    <location>
        <begin position="140"/>
        <end position="156"/>
    </location>
</feature>
<dbReference type="PANTHER" id="PTHR47685">
    <property type="entry name" value="MAGNESIUM TRANSPORT PROTEIN CORA"/>
    <property type="match status" value="1"/>
</dbReference>
<keyword evidence="5" id="KW-1003">Cell membrane</keyword>
<organism evidence="15 16">
    <name type="scientific">Aureimonas altamirensis</name>
    <dbReference type="NCBI Taxonomy" id="370622"/>
    <lineage>
        <taxon>Bacteria</taxon>
        <taxon>Pseudomonadati</taxon>
        <taxon>Pseudomonadota</taxon>
        <taxon>Alphaproteobacteria</taxon>
        <taxon>Hyphomicrobiales</taxon>
        <taxon>Aurantimonadaceae</taxon>
        <taxon>Aureimonas</taxon>
    </lineage>
</organism>
<evidence type="ECO:0000256" key="2">
    <source>
        <dbReference type="ARBA" id="ARBA00009765"/>
    </source>
</evidence>
<dbReference type="InterPro" id="IPR050829">
    <property type="entry name" value="CorA_MIT"/>
</dbReference>
<dbReference type="GO" id="GO:0015099">
    <property type="term" value="F:nickel cation transmembrane transporter activity"/>
    <property type="evidence" value="ECO:0007669"/>
    <property type="project" value="TreeGrafter"/>
</dbReference>
<evidence type="ECO:0000256" key="9">
    <source>
        <dbReference type="ARBA" id="ARBA00022989"/>
    </source>
</evidence>
<dbReference type="Gene3D" id="1.20.58.340">
    <property type="entry name" value="Magnesium transport protein CorA, transmembrane region"/>
    <property type="match status" value="2"/>
</dbReference>
<comment type="caution">
    <text evidence="15">The sequence shown here is derived from an EMBL/GenBank/DDBJ whole genome shotgun (WGS) entry which is preliminary data.</text>
</comment>
<dbReference type="SUPFAM" id="SSF143865">
    <property type="entry name" value="CorA soluble domain-like"/>
    <property type="match status" value="1"/>
</dbReference>
<keyword evidence="10" id="KW-0406">Ion transport</keyword>
<evidence type="ECO:0000256" key="14">
    <source>
        <dbReference type="SAM" id="Phobius"/>
    </source>
</evidence>
<dbReference type="AlphaFoldDB" id="A0A0B1Q8Y7"/>
<dbReference type="PANTHER" id="PTHR47685:SF1">
    <property type="entry name" value="MAGNESIUM TRANSPORT PROTEIN CORA"/>
    <property type="match status" value="1"/>
</dbReference>
<dbReference type="OrthoDB" id="9803416at2"/>
<dbReference type="CDD" id="cd12837">
    <property type="entry name" value="EcCorA-like_u1"/>
    <property type="match status" value="1"/>
</dbReference>
<accession>A0A0B1Q8Y7</accession>
<keyword evidence="8" id="KW-0460">Magnesium</keyword>
<evidence type="ECO:0000256" key="1">
    <source>
        <dbReference type="ARBA" id="ARBA00004429"/>
    </source>
</evidence>
<feature type="transmembrane region" description="Helical" evidence="14">
    <location>
        <begin position="301"/>
        <end position="325"/>
    </location>
</feature>
<dbReference type="Gene3D" id="3.30.460.20">
    <property type="entry name" value="CorA soluble domain-like"/>
    <property type="match status" value="1"/>
</dbReference>
<comment type="subcellular location">
    <subcellularLocation>
        <location evidence="1">Cell inner membrane</location>
        <topology evidence="1">Multi-pass membrane protein</topology>
    </subcellularLocation>
</comment>
<protein>
    <recommendedName>
        <fullName evidence="3">Magnesium transport protein CorA</fullName>
    </recommendedName>
</protein>
<evidence type="ECO:0000256" key="6">
    <source>
        <dbReference type="ARBA" id="ARBA00022519"/>
    </source>
</evidence>
<evidence type="ECO:0000313" key="16">
    <source>
        <dbReference type="Proteomes" id="UP000030826"/>
    </source>
</evidence>
<dbReference type="RefSeq" id="WP_039188880.1">
    <property type="nucleotide sequence ID" value="NZ_JRFJ01000001.1"/>
</dbReference>
<proteinExistence type="inferred from homology"/>
<dbReference type="SUPFAM" id="SSF144083">
    <property type="entry name" value="Magnesium transport protein CorA, transmembrane region"/>
    <property type="match status" value="1"/>
</dbReference>
<feature type="transmembrane region" description="Helical" evidence="14">
    <location>
        <begin position="337"/>
        <end position="357"/>
    </location>
</feature>
<comment type="catalytic activity">
    <reaction evidence="12">
        <text>Mg(2+)(in) = Mg(2+)(out)</text>
        <dbReference type="Rhea" id="RHEA:29827"/>
        <dbReference type="ChEBI" id="CHEBI:18420"/>
    </reaction>
</comment>
<dbReference type="GO" id="GO:0015087">
    <property type="term" value="F:cobalt ion transmembrane transporter activity"/>
    <property type="evidence" value="ECO:0007669"/>
    <property type="project" value="TreeGrafter"/>
</dbReference>
<keyword evidence="9 14" id="KW-1133">Transmembrane helix</keyword>
<keyword evidence="11 14" id="KW-0472">Membrane</keyword>
<feature type="region of interest" description="Disordered" evidence="13">
    <location>
        <begin position="133"/>
        <end position="162"/>
    </location>
</feature>
<dbReference type="GO" id="GO:0015095">
    <property type="term" value="F:magnesium ion transmembrane transporter activity"/>
    <property type="evidence" value="ECO:0007669"/>
    <property type="project" value="TreeGrafter"/>
</dbReference>
<comment type="similarity">
    <text evidence="2">Belongs to the CorA metal ion transporter (MIT) (TC 1.A.35) family.</text>
</comment>
<evidence type="ECO:0000256" key="12">
    <source>
        <dbReference type="ARBA" id="ARBA00034269"/>
    </source>
</evidence>
<dbReference type="InterPro" id="IPR045863">
    <property type="entry name" value="CorA_TM1_TM2"/>
</dbReference>
<evidence type="ECO:0000256" key="8">
    <source>
        <dbReference type="ARBA" id="ARBA00022842"/>
    </source>
</evidence>
<dbReference type="STRING" id="370622.LA66_04205"/>
<keyword evidence="7 14" id="KW-0812">Transmembrane</keyword>
<evidence type="ECO:0000256" key="10">
    <source>
        <dbReference type="ARBA" id="ARBA00023065"/>
    </source>
</evidence>